<evidence type="ECO:0000256" key="7">
    <source>
        <dbReference type="SAM" id="Phobius"/>
    </source>
</evidence>
<protein>
    <submittedName>
        <fullName evidence="9">MFS transporter</fullName>
    </submittedName>
</protein>
<dbReference type="AlphaFoldDB" id="A0A918KIB5"/>
<feature type="region of interest" description="Disordered" evidence="6">
    <location>
        <begin position="429"/>
        <end position="494"/>
    </location>
</feature>
<feature type="transmembrane region" description="Helical" evidence="7">
    <location>
        <begin position="337"/>
        <end position="358"/>
    </location>
</feature>
<feature type="transmembrane region" description="Helical" evidence="7">
    <location>
        <begin position="280"/>
        <end position="298"/>
    </location>
</feature>
<proteinExistence type="predicted"/>
<dbReference type="EMBL" id="BMWD01000010">
    <property type="protein sequence ID" value="GGX62776.1"/>
    <property type="molecule type" value="Genomic_DNA"/>
</dbReference>
<dbReference type="InterPro" id="IPR036259">
    <property type="entry name" value="MFS_trans_sf"/>
</dbReference>
<dbReference type="InterPro" id="IPR020846">
    <property type="entry name" value="MFS_dom"/>
</dbReference>
<feature type="compositionally biased region" description="Gly residues" evidence="6">
    <location>
        <begin position="446"/>
        <end position="457"/>
    </location>
</feature>
<sequence length="494" mass="50728">MGFHTTAQSAPGATAATGWAVSRRYAWVIFALSFALLLSDYMSRQVLNAVFPMLKADWLLTDAELGSLSGIVALMVGLLTFPLSLLADRWGRVRSLVLAATLWSVATLGCALSASYGQMFVGRLFVGIGEAAYGSVGIAVVLSVFPIAMRATLSGAFIAGGAFGSVLGVSIGGAVAQEFGWRWAFGVMGVFGLLLAAIYAVVVKERKLKPLGQDTGNLGAEGHRETLRVLLPRLFSSVSVIGAYVGSGLQLFVAGSLIAWLPSYFHRYYDLPTAKAGVTAGLFALLIGIGMIFGGIASDRLSRQRPIRKWAVAVGCSVGSLVLLTAAFSLPTGPAQLLVLGLGALLCAGTAGPGAAMVANLTPAAIAATAFATLTLAQSLLGLAPGPAITGVLADRFGLLGALRIVPLIAIPATAAFLVGRHFYERDLQRLGPPAPPPDDEEHGRPGGPGGQDGPGPDGHVTGTADGPEAAAGSEGGSHDEPRERGDMEAEPAV</sequence>
<feature type="transmembrane region" description="Helical" evidence="7">
    <location>
        <begin position="397"/>
        <end position="420"/>
    </location>
</feature>
<keyword evidence="10" id="KW-1185">Reference proteome</keyword>
<dbReference type="Proteomes" id="UP000645555">
    <property type="component" value="Unassembled WGS sequence"/>
</dbReference>
<dbReference type="Pfam" id="PF07690">
    <property type="entry name" value="MFS_1"/>
    <property type="match status" value="1"/>
</dbReference>
<evidence type="ECO:0000259" key="8">
    <source>
        <dbReference type="PROSITE" id="PS50850"/>
    </source>
</evidence>
<dbReference type="GO" id="GO:0022857">
    <property type="term" value="F:transmembrane transporter activity"/>
    <property type="evidence" value="ECO:0007669"/>
    <property type="project" value="InterPro"/>
</dbReference>
<comment type="subcellular location">
    <subcellularLocation>
        <location evidence="1">Cell membrane</location>
        <topology evidence="1">Multi-pass membrane protein</topology>
    </subcellularLocation>
</comment>
<dbReference type="InterPro" id="IPR044770">
    <property type="entry name" value="MFS_spinster-like"/>
</dbReference>
<dbReference type="InterPro" id="IPR011701">
    <property type="entry name" value="MFS"/>
</dbReference>
<comment type="caution">
    <text evidence="9">The sequence shown here is derived from an EMBL/GenBank/DDBJ whole genome shotgun (WGS) entry which is preliminary data.</text>
</comment>
<dbReference type="GO" id="GO:0005886">
    <property type="term" value="C:plasma membrane"/>
    <property type="evidence" value="ECO:0007669"/>
    <property type="project" value="UniProtKB-SubCell"/>
</dbReference>
<evidence type="ECO:0000313" key="10">
    <source>
        <dbReference type="Proteomes" id="UP000645555"/>
    </source>
</evidence>
<feature type="transmembrane region" description="Helical" evidence="7">
    <location>
        <begin position="156"/>
        <end position="175"/>
    </location>
</feature>
<gene>
    <name evidence="9" type="ORF">GCM10010515_33050</name>
</gene>
<dbReference type="PROSITE" id="PS50850">
    <property type="entry name" value="MFS"/>
    <property type="match status" value="1"/>
</dbReference>
<keyword evidence="4 7" id="KW-1133">Transmembrane helix</keyword>
<feature type="transmembrane region" description="Helical" evidence="7">
    <location>
        <begin position="181"/>
        <end position="202"/>
    </location>
</feature>
<evidence type="ECO:0000256" key="2">
    <source>
        <dbReference type="ARBA" id="ARBA00022448"/>
    </source>
</evidence>
<feature type="transmembrane region" description="Helical" evidence="7">
    <location>
        <begin position="310"/>
        <end position="331"/>
    </location>
</feature>
<dbReference type="Gene3D" id="1.20.1250.20">
    <property type="entry name" value="MFS general substrate transporter like domains"/>
    <property type="match status" value="2"/>
</dbReference>
<feature type="transmembrane region" description="Helical" evidence="7">
    <location>
        <begin position="25"/>
        <end position="43"/>
    </location>
</feature>
<dbReference type="PANTHER" id="PTHR23505">
    <property type="entry name" value="SPINSTER"/>
    <property type="match status" value="1"/>
</dbReference>
<evidence type="ECO:0000256" key="3">
    <source>
        <dbReference type="ARBA" id="ARBA00022692"/>
    </source>
</evidence>
<feature type="transmembrane region" description="Helical" evidence="7">
    <location>
        <begin position="96"/>
        <end position="119"/>
    </location>
</feature>
<dbReference type="PANTHER" id="PTHR23505:SF79">
    <property type="entry name" value="PROTEIN SPINSTER"/>
    <property type="match status" value="1"/>
</dbReference>
<evidence type="ECO:0000256" key="5">
    <source>
        <dbReference type="ARBA" id="ARBA00023136"/>
    </source>
</evidence>
<dbReference type="SUPFAM" id="SSF103473">
    <property type="entry name" value="MFS general substrate transporter"/>
    <property type="match status" value="1"/>
</dbReference>
<evidence type="ECO:0000313" key="9">
    <source>
        <dbReference type="EMBL" id="GGX62776.1"/>
    </source>
</evidence>
<keyword evidence="2" id="KW-0813">Transport</keyword>
<feature type="compositionally biased region" description="Basic and acidic residues" evidence="6">
    <location>
        <begin position="477"/>
        <end position="488"/>
    </location>
</feature>
<keyword evidence="3 7" id="KW-0812">Transmembrane</keyword>
<feature type="domain" description="Major facilitator superfamily (MFS) profile" evidence="8">
    <location>
        <begin position="28"/>
        <end position="428"/>
    </location>
</feature>
<reference evidence="9" key="2">
    <citation type="submission" date="2020-09" db="EMBL/GenBank/DDBJ databases">
        <authorList>
            <person name="Sun Q."/>
            <person name="Ohkuma M."/>
        </authorList>
    </citation>
    <scope>NUCLEOTIDE SEQUENCE</scope>
    <source>
        <strain evidence="9">JCM 4956</strain>
    </source>
</reference>
<evidence type="ECO:0000256" key="6">
    <source>
        <dbReference type="SAM" id="MobiDB-lite"/>
    </source>
</evidence>
<feature type="transmembrane region" description="Helical" evidence="7">
    <location>
        <begin position="63"/>
        <end position="84"/>
    </location>
</feature>
<evidence type="ECO:0000256" key="4">
    <source>
        <dbReference type="ARBA" id="ARBA00022989"/>
    </source>
</evidence>
<accession>A0A918KIB5</accession>
<reference evidence="9" key="1">
    <citation type="journal article" date="2014" name="Int. J. Syst. Evol. Microbiol.">
        <title>Complete genome sequence of Corynebacterium casei LMG S-19264T (=DSM 44701T), isolated from a smear-ripened cheese.</title>
        <authorList>
            <consortium name="US DOE Joint Genome Institute (JGI-PGF)"/>
            <person name="Walter F."/>
            <person name="Albersmeier A."/>
            <person name="Kalinowski J."/>
            <person name="Ruckert C."/>
        </authorList>
    </citation>
    <scope>NUCLEOTIDE SEQUENCE</scope>
    <source>
        <strain evidence="9">JCM 4956</strain>
    </source>
</reference>
<organism evidence="9 10">
    <name type="scientific">Streptomyces fructofermentans</name>
    <dbReference type="NCBI Taxonomy" id="152141"/>
    <lineage>
        <taxon>Bacteria</taxon>
        <taxon>Bacillati</taxon>
        <taxon>Actinomycetota</taxon>
        <taxon>Actinomycetes</taxon>
        <taxon>Kitasatosporales</taxon>
        <taxon>Streptomycetaceae</taxon>
        <taxon>Streptomyces</taxon>
    </lineage>
</organism>
<feature type="transmembrane region" description="Helical" evidence="7">
    <location>
        <begin position="131"/>
        <end position="149"/>
    </location>
</feature>
<keyword evidence="5 7" id="KW-0472">Membrane</keyword>
<feature type="transmembrane region" description="Helical" evidence="7">
    <location>
        <begin position="234"/>
        <end position="260"/>
    </location>
</feature>
<evidence type="ECO:0000256" key="1">
    <source>
        <dbReference type="ARBA" id="ARBA00004651"/>
    </source>
</evidence>
<name>A0A918KIB5_9ACTN</name>
<feature type="transmembrane region" description="Helical" evidence="7">
    <location>
        <begin position="365"/>
        <end position="385"/>
    </location>
</feature>